<dbReference type="AlphaFoldDB" id="A0A6G8PZJ6"/>
<name>A0A6G8PZJ6_9ACTN</name>
<sequence>MKLYRINEYDWWGGNSVEEVLGAYARLTGLSYAEIVDDEDTPVREVTEEEMDRLRYSDDHPDPTNSRSFREEWEMRLAERGEEAAPFFFATTEV</sequence>
<keyword evidence="3" id="KW-1185">Reference proteome</keyword>
<evidence type="ECO:0000313" key="3">
    <source>
        <dbReference type="Proteomes" id="UP000502706"/>
    </source>
</evidence>
<reference evidence="2 3" key="1">
    <citation type="submission" date="2019-10" db="EMBL/GenBank/DDBJ databases">
        <title>Rubrobacter sp nov SCSIO 52915 isolated from a deep-sea sediment in the South China Sea.</title>
        <authorList>
            <person name="Chen R.W."/>
        </authorList>
    </citation>
    <scope>NUCLEOTIDE SEQUENCE [LARGE SCALE GENOMIC DNA]</scope>
    <source>
        <strain evidence="2 3">SCSIO 52915</strain>
    </source>
</reference>
<accession>A0A6G8PZJ6</accession>
<proteinExistence type="predicted"/>
<feature type="region of interest" description="Disordered" evidence="1">
    <location>
        <begin position="49"/>
        <end position="69"/>
    </location>
</feature>
<evidence type="ECO:0000256" key="1">
    <source>
        <dbReference type="SAM" id="MobiDB-lite"/>
    </source>
</evidence>
<organism evidence="2 3">
    <name type="scientific">Rubrobacter marinus</name>
    <dbReference type="NCBI Taxonomy" id="2653852"/>
    <lineage>
        <taxon>Bacteria</taxon>
        <taxon>Bacillati</taxon>
        <taxon>Actinomycetota</taxon>
        <taxon>Rubrobacteria</taxon>
        <taxon>Rubrobacterales</taxon>
        <taxon>Rubrobacteraceae</taxon>
        <taxon>Rubrobacter</taxon>
    </lineage>
</organism>
<evidence type="ECO:0000313" key="2">
    <source>
        <dbReference type="EMBL" id="QIN79643.1"/>
    </source>
</evidence>
<dbReference type="EMBL" id="CP045121">
    <property type="protein sequence ID" value="QIN79643.1"/>
    <property type="molecule type" value="Genomic_DNA"/>
</dbReference>
<gene>
    <name evidence="2" type="ORF">GBA65_15160</name>
</gene>
<dbReference type="Proteomes" id="UP000502706">
    <property type="component" value="Chromosome"/>
</dbReference>
<dbReference type="KEGG" id="rmar:GBA65_15160"/>
<protein>
    <submittedName>
        <fullName evidence="2">Uncharacterized protein</fullName>
    </submittedName>
</protein>
<dbReference type="RefSeq" id="WP_166397316.1">
    <property type="nucleotide sequence ID" value="NZ_CP045121.1"/>
</dbReference>